<dbReference type="Pfam" id="PF13302">
    <property type="entry name" value="Acetyltransf_3"/>
    <property type="match status" value="1"/>
</dbReference>
<dbReference type="EMBL" id="FOCG01000002">
    <property type="protein sequence ID" value="SEM96729.1"/>
    <property type="molecule type" value="Genomic_DNA"/>
</dbReference>
<dbReference type="GO" id="GO:0016747">
    <property type="term" value="F:acyltransferase activity, transferring groups other than amino-acyl groups"/>
    <property type="evidence" value="ECO:0007669"/>
    <property type="project" value="InterPro"/>
</dbReference>
<evidence type="ECO:0000313" key="2">
    <source>
        <dbReference type="EMBL" id="SEM96729.1"/>
    </source>
</evidence>
<gene>
    <name evidence="2" type="ORF">SAMN05216180_2253</name>
</gene>
<dbReference type="InterPro" id="IPR000182">
    <property type="entry name" value="GNAT_dom"/>
</dbReference>
<keyword evidence="2" id="KW-0808">Transferase</keyword>
<accession>A0A1H8CPA4</accession>
<dbReference type="OrthoDB" id="9797989at2"/>
<dbReference type="InterPro" id="IPR016181">
    <property type="entry name" value="Acyl_CoA_acyltransferase"/>
</dbReference>
<organism evidence="2 3">
    <name type="scientific">Hydrogenoanaerobacterium saccharovorans</name>
    <dbReference type="NCBI Taxonomy" id="474960"/>
    <lineage>
        <taxon>Bacteria</taxon>
        <taxon>Bacillati</taxon>
        <taxon>Bacillota</taxon>
        <taxon>Clostridia</taxon>
        <taxon>Eubacteriales</taxon>
        <taxon>Oscillospiraceae</taxon>
        <taxon>Hydrogenoanaerobacterium</taxon>
    </lineage>
</organism>
<keyword evidence="3" id="KW-1185">Reference proteome</keyword>
<dbReference type="RefSeq" id="WP_092755105.1">
    <property type="nucleotide sequence ID" value="NZ_FOCG01000002.1"/>
</dbReference>
<dbReference type="PROSITE" id="PS51186">
    <property type="entry name" value="GNAT"/>
    <property type="match status" value="1"/>
</dbReference>
<proteinExistence type="predicted"/>
<evidence type="ECO:0000259" key="1">
    <source>
        <dbReference type="PROSITE" id="PS51186"/>
    </source>
</evidence>
<dbReference type="STRING" id="474960.SAMN05216180_2253"/>
<dbReference type="PANTHER" id="PTHR39173:SF1">
    <property type="entry name" value="ACETYLTRANSFERASE"/>
    <property type="match status" value="1"/>
</dbReference>
<dbReference type="PANTHER" id="PTHR39173">
    <property type="entry name" value="ACETYLTRANSFERASE"/>
    <property type="match status" value="1"/>
</dbReference>
<dbReference type="AlphaFoldDB" id="A0A1H8CPA4"/>
<evidence type="ECO:0000313" key="3">
    <source>
        <dbReference type="Proteomes" id="UP000199158"/>
    </source>
</evidence>
<sequence length="175" mass="19876">MTEMSLVLPTIQHENFANDFKKEFFENGESVINGSALFDQMEYRAWLENTKKNSSPATVQPNWVVATTFFAVRKSDEKLIGMIDIRHSLDNQLLAEYGGHIGYSILPSERRKGYATQMLKLGLDYAKTLNLKKVMLGCKSNNIASQKTIVKCGGKLTEQKTYVDNTPVNIYWIEL</sequence>
<dbReference type="CDD" id="cd04301">
    <property type="entry name" value="NAT_SF"/>
    <property type="match status" value="1"/>
</dbReference>
<protein>
    <submittedName>
        <fullName evidence="2">Predicted acetyltransferase</fullName>
    </submittedName>
</protein>
<dbReference type="Gene3D" id="3.40.630.30">
    <property type="match status" value="1"/>
</dbReference>
<dbReference type="Proteomes" id="UP000199158">
    <property type="component" value="Unassembled WGS sequence"/>
</dbReference>
<name>A0A1H8CPA4_9FIRM</name>
<reference evidence="2 3" key="1">
    <citation type="submission" date="2016-10" db="EMBL/GenBank/DDBJ databases">
        <authorList>
            <person name="de Groot N.N."/>
        </authorList>
    </citation>
    <scope>NUCLEOTIDE SEQUENCE [LARGE SCALE GENOMIC DNA]</scope>
    <source>
        <strain evidence="2 3">CGMCC 1.5070</strain>
    </source>
</reference>
<feature type="domain" description="N-acetyltransferase" evidence="1">
    <location>
        <begin position="30"/>
        <end position="175"/>
    </location>
</feature>
<dbReference type="SUPFAM" id="SSF55729">
    <property type="entry name" value="Acyl-CoA N-acyltransferases (Nat)"/>
    <property type="match status" value="1"/>
</dbReference>